<evidence type="ECO:0000313" key="2">
    <source>
        <dbReference type="Proteomes" id="UP000287651"/>
    </source>
</evidence>
<evidence type="ECO:0000313" key="1">
    <source>
        <dbReference type="EMBL" id="RRT59379.1"/>
    </source>
</evidence>
<dbReference type="AlphaFoldDB" id="A0A426Z5Y6"/>
<proteinExistence type="predicted"/>
<sequence>MVTVPRILVVKDAVTMNTKMALGVQQNGNQIMLLKTDLQVMMEILDIFEVTCSLSFLNRIHHSFVNLYLIRFQILHGVSLH</sequence>
<reference evidence="1 2" key="1">
    <citation type="journal article" date="2014" name="Agronomy (Basel)">
        <title>A Draft Genome Sequence for Ensete ventricosum, the Drought-Tolerant Tree Against Hunger.</title>
        <authorList>
            <person name="Harrison J."/>
            <person name="Moore K.A."/>
            <person name="Paszkiewicz K."/>
            <person name="Jones T."/>
            <person name="Grant M."/>
            <person name="Ambacheew D."/>
            <person name="Muzemil S."/>
            <person name="Studholme D.J."/>
        </authorList>
    </citation>
    <scope>NUCLEOTIDE SEQUENCE [LARGE SCALE GENOMIC DNA]</scope>
</reference>
<protein>
    <submittedName>
        <fullName evidence="1">Uncharacterized protein</fullName>
    </submittedName>
</protein>
<comment type="caution">
    <text evidence="1">The sequence shown here is derived from an EMBL/GenBank/DDBJ whole genome shotgun (WGS) entry which is preliminary data.</text>
</comment>
<name>A0A426Z5Y6_ENSVE</name>
<gene>
    <name evidence="1" type="ORF">B296_00043906</name>
</gene>
<accession>A0A426Z5Y6</accession>
<dbReference type="Proteomes" id="UP000287651">
    <property type="component" value="Unassembled WGS sequence"/>
</dbReference>
<dbReference type="EMBL" id="AMZH03008238">
    <property type="protein sequence ID" value="RRT59379.1"/>
    <property type="molecule type" value="Genomic_DNA"/>
</dbReference>
<organism evidence="1 2">
    <name type="scientific">Ensete ventricosum</name>
    <name type="common">Abyssinian banana</name>
    <name type="synonym">Musa ensete</name>
    <dbReference type="NCBI Taxonomy" id="4639"/>
    <lineage>
        <taxon>Eukaryota</taxon>
        <taxon>Viridiplantae</taxon>
        <taxon>Streptophyta</taxon>
        <taxon>Embryophyta</taxon>
        <taxon>Tracheophyta</taxon>
        <taxon>Spermatophyta</taxon>
        <taxon>Magnoliopsida</taxon>
        <taxon>Liliopsida</taxon>
        <taxon>Zingiberales</taxon>
        <taxon>Musaceae</taxon>
        <taxon>Ensete</taxon>
    </lineage>
</organism>